<dbReference type="OrthoDB" id="8908912at2"/>
<keyword evidence="2" id="KW-1185">Reference proteome</keyword>
<name>A0A0G3BN86_9BURK</name>
<protein>
    <submittedName>
        <fullName evidence="1">Phage protein</fullName>
    </submittedName>
</protein>
<dbReference type="EMBL" id="CP011371">
    <property type="protein sequence ID" value="AKJ28811.1"/>
    <property type="molecule type" value="Genomic_DNA"/>
</dbReference>
<proteinExistence type="predicted"/>
<dbReference type="Proteomes" id="UP000035352">
    <property type="component" value="Chromosome"/>
</dbReference>
<dbReference type="KEGG" id="pbh:AAW51_2120"/>
<sequence>MSSYYVVSVNHTHRRHKYITFWRPDDRGYCWALSNAGKYAEANIRAHLGYYNSGCSSIAVRCQIVDPLGVAPIPGHHDFDAGPVVENTRANWKVLLANMVTQPQYKPHPLFKGARRAEWEMA</sequence>
<accession>A0A0G3BN86</accession>
<evidence type="ECO:0000313" key="2">
    <source>
        <dbReference type="Proteomes" id="UP000035352"/>
    </source>
</evidence>
<dbReference type="STRING" id="413882.AAW51_2120"/>
<reference evidence="1 2" key="1">
    <citation type="submission" date="2015-05" db="EMBL/GenBank/DDBJ databases">
        <authorList>
            <person name="Tang B."/>
            <person name="Yu Y."/>
        </authorList>
    </citation>
    <scope>NUCLEOTIDE SEQUENCE [LARGE SCALE GENOMIC DNA]</scope>
    <source>
        <strain evidence="1 2">DSM 7029</strain>
    </source>
</reference>
<dbReference type="AlphaFoldDB" id="A0A0G3BN86"/>
<evidence type="ECO:0000313" key="1">
    <source>
        <dbReference type="EMBL" id="AKJ28811.1"/>
    </source>
</evidence>
<organism evidence="1 2">
    <name type="scientific">Caldimonas brevitalea</name>
    <dbReference type="NCBI Taxonomy" id="413882"/>
    <lineage>
        <taxon>Bacteria</taxon>
        <taxon>Pseudomonadati</taxon>
        <taxon>Pseudomonadota</taxon>
        <taxon>Betaproteobacteria</taxon>
        <taxon>Burkholderiales</taxon>
        <taxon>Sphaerotilaceae</taxon>
        <taxon>Caldimonas</taxon>
    </lineage>
</organism>
<gene>
    <name evidence="1" type="ORF">AAW51_2120</name>
</gene>